<organism evidence="2 3">
    <name type="scientific">Brassica napus</name>
    <name type="common">Rape</name>
    <dbReference type="NCBI Taxonomy" id="3708"/>
    <lineage>
        <taxon>Eukaryota</taxon>
        <taxon>Viridiplantae</taxon>
        <taxon>Streptophyta</taxon>
        <taxon>Embryophyta</taxon>
        <taxon>Tracheophyta</taxon>
        <taxon>Spermatophyta</taxon>
        <taxon>Magnoliopsida</taxon>
        <taxon>eudicotyledons</taxon>
        <taxon>Gunneridae</taxon>
        <taxon>Pentapetalae</taxon>
        <taxon>rosids</taxon>
        <taxon>malvids</taxon>
        <taxon>Brassicales</taxon>
        <taxon>Brassicaceae</taxon>
        <taxon>Brassiceae</taxon>
        <taxon>Brassica</taxon>
    </lineage>
</organism>
<evidence type="ECO:0000313" key="1">
    <source>
        <dbReference type="EMBL" id="KAH0920428.1"/>
    </source>
</evidence>
<sequence>MKIMKSSRSECGALAASMKKSVKQDFLEDYGKSGKAVGTSTPDRRQAFLALTKASPGISANGSLGTGSSKLLVLSTKSLDVHRV</sequence>
<name>A0ABQ8DB68_BRANA</name>
<keyword evidence="3" id="KW-1185">Reference proteome</keyword>
<dbReference type="EMBL" id="JAGKQM010000007">
    <property type="protein sequence ID" value="KAH0920428.1"/>
    <property type="molecule type" value="Genomic_DNA"/>
</dbReference>
<accession>A0ABQ8DB68</accession>
<protein>
    <submittedName>
        <fullName evidence="2">Uncharacterized protein</fullName>
    </submittedName>
</protein>
<dbReference type="Proteomes" id="UP000824890">
    <property type="component" value="Unassembled WGS sequence"/>
</dbReference>
<reference evidence="2 3" key="1">
    <citation type="submission" date="2021-05" db="EMBL/GenBank/DDBJ databases">
        <title>Genome Assembly of Synthetic Allotetraploid Brassica napus Reveals Homoeologous Exchanges between Subgenomes.</title>
        <authorList>
            <person name="Davis J.T."/>
        </authorList>
    </citation>
    <scope>NUCLEOTIDE SEQUENCE [LARGE SCALE GENOMIC DNA]</scope>
    <source>
        <strain evidence="3">cv. Da-Ae</strain>
        <tissue evidence="2">Seedling</tissue>
    </source>
</reference>
<proteinExistence type="predicted"/>
<evidence type="ECO:0000313" key="3">
    <source>
        <dbReference type="Proteomes" id="UP000824890"/>
    </source>
</evidence>
<gene>
    <name evidence="2" type="ORF">HID58_017976</name>
    <name evidence="1" type="ORF">HID58_028088</name>
</gene>
<dbReference type="EMBL" id="JAGKQM010000005">
    <property type="protein sequence ID" value="KAH0925720.1"/>
    <property type="molecule type" value="Genomic_DNA"/>
</dbReference>
<evidence type="ECO:0000313" key="2">
    <source>
        <dbReference type="EMBL" id="KAH0925720.1"/>
    </source>
</evidence>
<comment type="caution">
    <text evidence="2">The sequence shown here is derived from an EMBL/GenBank/DDBJ whole genome shotgun (WGS) entry which is preliminary data.</text>
</comment>